<dbReference type="Proteomes" id="UP000249091">
    <property type="component" value="Chromosome 1"/>
</dbReference>
<keyword evidence="2" id="KW-0808">Transferase</keyword>
<dbReference type="PROSITE" id="PS51186">
    <property type="entry name" value="GNAT"/>
    <property type="match status" value="1"/>
</dbReference>
<dbReference type="PANTHER" id="PTHR43610">
    <property type="entry name" value="BLL6696 PROTEIN"/>
    <property type="match status" value="1"/>
</dbReference>
<dbReference type="RefSeq" id="WP_072700995.1">
    <property type="nucleotide sequence ID" value="NZ_JAFBBL010000001.1"/>
</dbReference>
<proteinExistence type="predicted"/>
<dbReference type="EMBL" id="LS483468">
    <property type="protein sequence ID" value="SQI33987.1"/>
    <property type="molecule type" value="Genomic_DNA"/>
</dbReference>
<feature type="domain" description="N-acetyltransferase" evidence="1">
    <location>
        <begin position="16"/>
        <end position="180"/>
    </location>
</feature>
<protein>
    <submittedName>
        <fullName evidence="2">Acetyltransferase</fullName>
    </submittedName>
</protein>
<dbReference type="PANTHER" id="PTHR43610:SF1">
    <property type="entry name" value="N-ACETYLTRANSFERASE DOMAIN-CONTAINING PROTEIN"/>
    <property type="match status" value="1"/>
</dbReference>
<name>A0A2X4U2D9_9NOCA</name>
<reference evidence="2 3" key="1">
    <citation type="submission" date="2018-06" db="EMBL/GenBank/DDBJ databases">
        <authorList>
            <consortium name="Pathogen Informatics"/>
            <person name="Doyle S."/>
        </authorList>
    </citation>
    <scope>NUCLEOTIDE SEQUENCE [LARGE SCALE GENOMIC DNA]</scope>
    <source>
        <strain evidence="2 3">NCTC10994</strain>
    </source>
</reference>
<dbReference type="GO" id="GO:0016747">
    <property type="term" value="F:acyltransferase activity, transferring groups other than amino-acyl groups"/>
    <property type="evidence" value="ECO:0007669"/>
    <property type="project" value="InterPro"/>
</dbReference>
<accession>A0A2X4U2D9</accession>
<dbReference type="InterPro" id="IPR000182">
    <property type="entry name" value="GNAT_dom"/>
</dbReference>
<gene>
    <name evidence="2" type="ORF">NCTC10994_02695</name>
</gene>
<evidence type="ECO:0000259" key="1">
    <source>
        <dbReference type="PROSITE" id="PS51186"/>
    </source>
</evidence>
<sequence length="195" mass="22280">MSDIWSEHPPLDGARVRLDPLTAAHAPGLLAAADDPENIFRWSNAVIRDPTEAESFVRSAVDDPDRQPYAVIDKDTGAVVGSTSYYLLEPEHRKLTIGHTWLSTTVQRTHVNTEAKLLLLRRAFGDLRAVRVEWHTDEFNTRSRDALARLGAHHEGMLRKHRRRRDGSWRTTALFSMTDDEWPAARVRLEARLNR</sequence>
<organism evidence="2 3">
    <name type="scientific">Rhodococcus coprophilus</name>
    <dbReference type="NCBI Taxonomy" id="38310"/>
    <lineage>
        <taxon>Bacteria</taxon>
        <taxon>Bacillati</taxon>
        <taxon>Actinomycetota</taxon>
        <taxon>Actinomycetes</taxon>
        <taxon>Mycobacteriales</taxon>
        <taxon>Nocardiaceae</taxon>
        <taxon>Rhodococcus</taxon>
    </lineage>
</organism>
<keyword evidence="3" id="KW-1185">Reference proteome</keyword>
<dbReference type="AlphaFoldDB" id="A0A2X4U2D9"/>
<dbReference type="InterPro" id="IPR016181">
    <property type="entry name" value="Acyl_CoA_acyltransferase"/>
</dbReference>
<evidence type="ECO:0000313" key="2">
    <source>
        <dbReference type="EMBL" id="SQI33987.1"/>
    </source>
</evidence>
<dbReference type="KEGG" id="rcr:NCTC10994_02695"/>
<dbReference type="SUPFAM" id="SSF55729">
    <property type="entry name" value="Acyl-CoA N-acyltransferases (Nat)"/>
    <property type="match status" value="1"/>
</dbReference>
<dbReference type="STRING" id="1219011.GCA_001895045_02518"/>
<dbReference type="Pfam" id="PF13302">
    <property type="entry name" value="Acetyltransf_3"/>
    <property type="match status" value="1"/>
</dbReference>
<dbReference type="Gene3D" id="3.40.630.30">
    <property type="match status" value="1"/>
</dbReference>
<evidence type="ECO:0000313" key="3">
    <source>
        <dbReference type="Proteomes" id="UP000249091"/>
    </source>
</evidence>